<dbReference type="PANTHER" id="PTHR34308:SF1">
    <property type="entry name" value="COBALAMIN BIOSYNTHESIS PROTEIN CBIB"/>
    <property type="match status" value="1"/>
</dbReference>
<keyword evidence="5" id="KW-0169">Cobalamin biosynthesis</keyword>
<feature type="transmembrane region" description="Helical" evidence="9">
    <location>
        <begin position="166"/>
        <end position="184"/>
    </location>
</feature>
<evidence type="ECO:0000256" key="9">
    <source>
        <dbReference type="SAM" id="Phobius"/>
    </source>
</evidence>
<feature type="transmembrane region" description="Helical" evidence="9">
    <location>
        <begin position="12"/>
        <end position="30"/>
    </location>
</feature>
<keyword evidence="4" id="KW-1003">Cell membrane</keyword>
<comment type="caution">
    <text evidence="10">The sequence shown here is derived from an EMBL/GenBank/DDBJ whole genome shotgun (WGS) entry which is preliminary data.</text>
</comment>
<reference evidence="11" key="1">
    <citation type="journal article" date="2019" name="Int. J. Syst. Evol. Microbiol.">
        <title>The Global Catalogue of Microorganisms (GCM) 10K type strain sequencing project: providing services to taxonomists for standard genome sequencing and annotation.</title>
        <authorList>
            <consortium name="The Broad Institute Genomics Platform"/>
            <consortium name="The Broad Institute Genome Sequencing Center for Infectious Disease"/>
            <person name="Wu L."/>
            <person name="Ma J."/>
        </authorList>
    </citation>
    <scope>NUCLEOTIDE SEQUENCE [LARGE SCALE GENOMIC DNA]</scope>
    <source>
        <strain evidence="11">CGMCC 1.16031</strain>
    </source>
</reference>
<proteinExistence type="inferred from homology"/>
<evidence type="ECO:0000256" key="1">
    <source>
        <dbReference type="ARBA" id="ARBA00004651"/>
    </source>
</evidence>
<dbReference type="RefSeq" id="WP_131258494.1">
    <property type="nucleotide sequence ID" value="NZ_JBHSUS010000001.1"/>
</dbReference>
<name>A0ABW1XQZ7_9ALTE</name>
<keyword evidence="7 9" id="KW-1133">Transmembrane helix</keyword>
<feature type="transmembrane region" description="Helical" evidence="9">
    <location>
        <begin position="63"/>
        <end position="83"/>
    </location>
</feature>
<organism evidence="10 11">
    <name type="scientific">Pseudobowmanella zhangzhouensis</name>
    <dbReference type="NCBI Taxonomy" id="1537679"/>
    <lineage>
        <taxon>Bacteria</taxon>
        <taxon>Pseudomonadati</taxon>
        <taxon>Pseudomonadota</taxon>
        <taxon>Gammaproteobacteria</taxon>
        <taxon>Alteromonadales</taxon>
        <taxon>Alteromonadaceae</taxon>
    </lineage>
</organism>
<feature type="transmembrane region" description="Helical" evidence="9">
    <location>
        <begin position="204"/>
        <end position="227"/>
    </location>
</feature>
<dbReference type="Proteomes" id="UP001596364">
    <property type="component" value="Unassembled WGS sequence"/>
</dbReference>
<comment type="subcellular location">
    <subcellularLocation>
        <location evidence="1">Cell membrane</location>
        <topology evidence="1">Multi-pass membrane protein</topology>
    </subcellularLocation>
</comment>
<evidence type="ECO:0000256" key="8">
    <source>
        <dbReference type="ARBA" id="ARBA00023136"/>
    </source>
</evidence>
<accession>A0ABW1XQZ7</accession>
<keyword evidence="8 9" id="KW-0472">Membrane</keyword>
<dbReference type="InterPro" id="IPR004485">
    <property type="entry name" value="Cobalamin_biosynth_CobD/CbiB"/>
</dbReference>
<evidence type="ECO:0000313" key="10">
    <source>
        <dbReference type="EMBL" id="MFC6441170.1"/>
    </source>
</evidence>
<evidence type="ECO:0000256" key="2">
    <source>
        <dbReference type="ARBA" id="ARBA00004953"/>
    </source>
</evidence>
<evidence type="ECO:0000256" key="3">
    <source>
        <dbReference type="ARBA" id="ARBA00006263"/>
    </source>
</evidence>
<dbReference type="Pfam" id="PF03186">
    <property type="entry name" value="CobD_Cbib"/>
    <property type="match status" value="1"/>
</dbReference>
<feature type="transmembrane region" description="Helical" evidence="9">
    <location>
        <begin position="286"/>
        <end position="312"/>
    </location>
</feature>
<dbReference type="PANTHER" id="PTHR34308">
    <property type="entry name" value="COBALAMIN BIOSYNTHESIS PROTEIN CBIB"/>
    <property type="match status" value="1"/>
</dbReference>
<dbReference type="EMBL" id="JBHSUS010000001">
    <property type="protein sequence ID" value="MFC6441170.1"/>
    <property type="molecule type" value="Genomic_DNA"/>
</dbReference>
<protein>
    <submittedName>
        <fullName evidence="10">Cobalamin biosynthesis protein</fullName>
    </submittedName>
</protein>
<evidence type="ECO:0000256" key="4">
    <source>
        <dbReference type="ARBA" id="ARBA00022475"/>
    </source>
</evidence>
<gene>
    <name evidence="10" type="ORF">ACFP85_13540</name>
</gene>
<evidence type="ECO:0000256" key="7">
    <source>
        <dbReference type="ARBA" id="ARBA00022989"/>
    </source>
</evidence>
<evidence type="ECO:0000313" key="11">
    <source>
        <dbReference type="Proteomes" id="UP001596364"/>
    </source>
</evidence>
<keyword evidence="11" id="KW-1185">Reference proteome</keyword>
<keyword evidence="6 9" id="KW-0812">Transmembrane</keyword>
<sequence>MTPPALLDSPWLTNLFIASLVILLERVLAIPRKAHPLSFMQILARKMADKVCRANNPAAQQRIAGLLAPAVMIIPWLIIIAIVRSLSEFPLFFDLLLLFVALAYGDVERSAKRCQLALQQNKKSLARQYLKNIVLRDVDSLSETGMSKACIEGQILRLVQQHITPLLLFMFFGGVSAFAYRWVLECHYQWNPKVRQYQHFGRPLERLIAVLIFLPLRLTTGIFALIGSPFKGIWIWLKGLQLTNRNHLLQSAALMLRVQLGGPVIYQQQKVRMTRFGRRLPNPGDISRSLLFVRLSTLLLLVLCALVGMLFIKGMTS</sequence>
<evidence type="ECO:0000256" key="5">
    <source>
        <dbReference type="ARBA" id="ARBA00022573"/>
    </source>
</evidence>
<comment type="pathway">
    <text evidence="2">Cofactor biosynthesis; adenosylcobalamin biosynthesis.</text>
</comment>
<comment type="similarity">
    <text evidence="3">Belongs to the CobD/CbiB family.</text>
</comment>
<evidence type="ECO:0000256" key="6">
    <source>
        <dbReference type="ARBA" id="ARBA00022692"/>
    </source>
</evidence>